<dbReference type="InterPro" id="IPR003731">
    <property type="entry name" value="Di-Nase_FeMo-co_biosynth"/>
</dbReference>
<dbReference type="SUPFAM" id="SSF53146">
    <property type="entry name" value="Nitrogenase accessory factor-like"/>
    <property type="match status" value="1"/>
</dbReference>
<dbReference type="PANTHER" id="PTHR33937">
    <property type="entry name" value="IRON-MOLYBDENUM PROTEIN-RELATED-RELATED"/>
    <property type="match status" value="1"/>
</dbReference>
<dbReference type="Proteomes" id="UP000092971">
    <property type="component" value="Chromosome"/>
</dbReference>
<dbReference type="RefSeq" id="WP_015359634.1">
    <property type="nucleotide sequence ID" value="NZ_CP014672.1"/>
</dbReference>
<dbReference type="EMBL" id="CP014672">
    <property type="protein sequence ID" value="ANW99257.1"/>
    <property type="molecule type" value="Genomic_DNA"/>
</dbReference>
<accession>A0A1B1YER2</accession>
<dbReference type="AlphaFoldDB" id="A0A1B1YER2"/>
<evidence type="ECO:0000313" key="3">
    <source>
        <dbReference type="Proteomes" id="UP000092971"/>
    </source>
</evidence>
<gene>
    <name evidence="2" type="ORF">CSTERTH_09580</name>
</gene>
<dbReference type="Pfam" id="PF02579">
    <property type="entry name" value="Nitro_FeMo-Co"/>
    <property type="match status" value="1"/>
</dbReference>
<dbReference type="OrthoDB" id="280278at2"/>
<name>A0A1B1YER2_THEST</name>
<sequence>MSYRVGFASIDGTFIDQHFGSAKYWQIYDIGDTAQFVETRKTVPGCRGNCDSGFEHILHVLKDCDAIFVLKIGEYAARTVISRGKRVFEASGEIEEIISRLLEENFLKNQL</sequence>
<reference evidence="2 3" key="1">
    <citation type="submission" date="2016-02" db="EMBL/GenBank/DDBJ databases">
        <title>Comparison of Clostridium stercorarium subspecies using comparative genomics and transcriptomics.</title>
        <authorList>
            <person name="Schellenberg J."/>
            <person name="Thallinger G."/>
            <person name="Levin D.B."/>
            <person name="Zhang X."/>
            <person name="Alvare G."/>
            <person name="Fristensky B."/>
            <person name="Sparling R."/>
        </authorList>
    </citation>
    <scope>NUCLEOTIDE SEQUENCE [LARGE SCALE GENOMIC DNA]</scope>
    <source>
        <strain evidence="2 3">DSM 2910</strain>
    </source>
</reference>
<dbReference type="Gene3D" id="3.30.420.130">
    <property type="entry name" value="Dinitrogenase iron-molybdenum cofactor biosynthesis domain"/>
    <property type="match status" value="1"/>
</dbReference>
<dbReference type="PANTHER" id="PTHR33937:SF5">
    <property type="entry name" value="IRON-MOLYBDENUM COFACTOR-BINDING PROTEIN"/>
    <property type="match status" value="1"/>
</dbReference>
<dbReference type="InterPro" id="IPR036105">
    <property type="entry name" value="DiNase_FeMo-co_biosyn_sf"/>
</dbReference>
<dbReference type="CDD" id="cd00562">
    <property type="entry name" value="NifX_NifB"/>
    <property type="match status" value="1"/>
</dbReference>
<feature type="domain" description="Dinitrogenase iron-molybdenum cofactor biosynthesis" evidence="1">
    <location>
        <begin position="12"/>
        <end position="102"/>
    </location>
</feature>
<organism evidence="2 3">
    <name type="scientific">Thermoclostridium stercorarium subsp. thermolacticum DSM 2910</name>
    <dbReference type="NCBI Taxonomy" id="1121336"/>
    <lineage>
        <taxon>Bacteria</taxon>
        <taxon>Bacillati</taxon>
        <taxon>Bacillota</taxon>
        <taxon>Clostridia</taxon>
        <taxon>Eubacteriales</taxon>
        <taxon>Oscillospiraceae</taxon>
        <taxon>Thermoclostridium</taxon>
    </lineage>
</organism>
<dbReference type="InterPro" id="IPR051840">
    <property type="entry name" value="NifX/NifY_domain"/>
</dbReference>
<protein>
    <submittedName>
        <fullName evidence="2">Diguanylate cyclase</fullName>
    </submittedName>
</protein>
<evidence type="ECO:0000259" key="1">
    <source>
        <dbReference type="Pfam" id="PF02579"/>
    </source>
</evidence>
<proteinExistence type="predicted"/>
<evidence type="ECO:0000313" key="2">
    <source>
        <dbReference type="EMBL" id="ANW99257.1"/>
    </source>
</evidence>